<accession>A0A4R1PYI0</accession>
<evidence type="ECO:0000256" key="6">
    <source>
        <dbReference type="RuleBase" id="RU000716"/>
    </source>
</evidence>
<dbReference type="InterPro" id="IPR000838">
    <property type="entry name" value="RNA_pol_sigma70_ECF_CS"/>
</dbReference>
<gene>
    <name evidence="9" type="ORF">EV210_105195</name>
</gene>
<name>A0A4R1PYI0_9FIRM</name>
<feature type="domain" description="RNA polymerase sigma-70 region 2" evidence="7">
    <location>
        <begin position="22"/>
        <end position="91"/>
    </location>
</feature>
<dbReference type="Pfam" id="PF08281">
    <property type="entry name" value="Sigma70_r4_2"/>
    <property type="match status" value="1"/>
</dbReference>
<keyword evidence="2 6" id="KW-0805">Transcription regulation</keyword>
<dbReference type="SUPFAM" id="SSF88946">
    <property type="entry name" value="Sigma2 domain of RNA polymerase sigma factors"/>
    <property type="match status" value="1"/>
</dbReference>
<dbReference type="GO" id="GO:0016987">
    <property type="term" value="F:sigma factor activity"/>
    <property type="evidence" value="ECO:0007669"/>
    <property type="project" value="UniProtKB-KW"/>
</dbReference>
<comment type="caution">
    <text evidence="9">The sequence shown here is derived from an EMBL/GenBank/DDBJ whole genome shotgun (WGS) entry which is preliminary data.</text>
</comment>
<reference evidence="9 10" key="1">
    <citation type="submission" date="2019-03" db="EMBL/GenBank/DDBJ databases">
        <title>Genomic Encyclopedia of Type Strains, Phase IV (KMG-IV): sequencing the most valuable type-strain genomes for metagenomic binning, comparative biology and taxonomic classification.</title>
        <authorList>
            <person name="Goeker M."/>
        </authorList>
    </citation>
    <scope>NUCLEOTIDE SEQUENCE [LARGE SCALE GENOMIC DNA]</scope>
    <source>
        <strain evidence="9 10">DSM 15969</strain>
    </source>
</reference>
<evidence type="ECO:0000256" key="3">
    <source>
        <dbReference type="ARBA" id="ARBA00023082"/>
    </source>
</evidence>
<dbReference type="InterPro" id="IPR013324">
    <property type="entry name" value="RNA_pol_sigma_r3/r4-like"/>
</dbReference>
<evidence type="ECO:0000259" key="8">
    <source>
        <dbReference type="Pfam" id="PF08281"/>
    </source>
</evidence>
<evidence type="ECO:0000313" key="10">
    <source>
        <dbReference type="Proteomes" id="UP000295063"/>
    </source>
</evidence>
<dbReference type="InterPro" id="IPR013249">
    <property type="entry name" value="RNA_pol_sigma70_r4_t2"/>
</dbReference>
<dbReference type="Pfam" id="PF04542">
    <property type="entry name" value="Sigma70_r2"/>
    <property type="match status" value="1"/>
</dbReference>
<dbReference type="EMBL" id="SLUI01000005">
    <property type="protein sequence ID" value="TCL37759.1"/>
    <property type="molecule type" value="Genomic_DNA"/>
</dbReference>
<dbReference type="PANTHER" id="PTHR43133:SF57">
    <property type="entry name" value="RNA POLYMERASE SIGMA-70 FACTOR"/>
    <property type="match status" value="1"/>
</dbReference>
<evidence type="ECO:0000259" key="7">
    <source>
        <dbReference type="Pfam" id="PF04542"/>
    </source>
</evidence>
<proteinExistence type="inferred from homology"/>
<dbReference type="PANTHER" id="PTHR43133">
    <property type="entry name" value="RNA POLYMERASE ECF-TYPE SIGMA FACTO"/>
    <property type="match status" value="1"/>
</dbReference>
<keyword evidence="3 6" id="KW-0731">Sigma factor</keyword>
<dbReference type="OrthoDB" id="9784984at2"/>
<dbReference type="InterPro" id="IPR036388">
    <property type="entry name" value="WH-like_DNA-bd_sf"/>
</dbReference>
<sequence>MINEQQVITKAQGGDRDSLNALVSCYWQPIYRLVLYKMGNPEDAQELTQETFLKAFRSLSRYEFKDVPFKTYLGRIALNLVTDYWRKKGRTPPVIDIAEYQMPIVDTGLRPEEAALDHERQEEMSRLVRLLPDDQRRAVELRIIAGLSVKEAADMMGKTEAALKMLQQRALKSLRRMFQDQEVVQ</sequence>
<comment type="similarity">
    <text evidence="1 6">Belongs to the sigma-70 factor family. ECF subfamily.</text>
</comment>
<dbReference type="AlphaFoldDB" id="A0A4R1PYI0"/>
<dbReference type="RefSeq" id="WP_132078823.1">
    <property type="nucleotide sequence ID" value="NZ_DAIMLW010000011.1"/>
</dbReference>
<dbReference type="Gene3D" id="1.10.10.10">
    <property type="entry name" value="Winged helix-like DNA-binding domain superfamily/Winged helix DNA-binding domain"/>
    <property type="match status" value="1"/>
</dbReference>
<protein>
    <recommendedName>
        <fullName evidence="6">RNA polymerase sigma factor</fullName>
    </recommendedName>
</protein>
<keyword evidence="10" id="KW-1185">Reference proteome</keyword>
<evidence type="ECO:0000313" key="9">
    <source>
        <dbReference type="EMBL" id="TCL37759.1"/>
    </source>
</evidence>
<evidence type="ECO:0000256" key="5">
    <source>
        <dbReference type="ARBA" id="ARBA00023163"/>
    </source>
</evidence>
<evidence type="ECO:0000256" key="4">
    <source>
        <dbReference type="ARBA" id="ARBA00023125"/>
    </source>
</evidence>
<dbReference type="Gene3D" id="1.10.1740.10">
    <property type="match status" value="1"/>
</dbReference>
<dbReference type="GO" id="GO:0006950">
    <property type="term" value="P:response to stress"/>
    <property type="evidence" value="ECO:0007669"/>
    <property type="project" value="UniProtKB-ARBA"/>
</dbReference>
<organism evidence="9 10">
    <name type="scientific">Anaerospora hongkongensis</name>
    <dbReference type="NCBI Taxonomy" id="244830"/>
    <lineage>
        <taxon>Bacteria</taxon>
        <taxon>Bacillati</taxon>
        <taxon>Bacillota</taxon>
        <taxon>Negativicutes</taxon>
        <taxon>Selenomonadales</taxon>
        <taxon>Sporomusaceae</taxon>
        <taxon>Anaerospora</taxon>
    </lineage>
</organism>
<dbReference type="CDD" id="cd06171">
    <property type="entry name" value="Sigma70_r4"/>
    <property type="match status" value="1"/>
</dbReference>
<dbReference type="Proteomes" id="UP000295063">
    <property type="component" value="Unassembled WGS sequence"/>
</dbReference>
<dbReference type="InterPro" id="IPR039425">
    <property type="entry name" value="RNA_pol_sigma-70-like"/>
</dbReference>
<dbReference type="PROSITE" id="PS01063">
    <property type="entry name" value="SIGMA70_ECF"/>
    <property type="match status" value="1"/>
</dbReference>
<keyword evidence="4 6" id="KW-0238">DNA-binding</keyword>
<dbReference type="InterPro" id="IPR014284">
    <property type="entry name" value="RNA_pol_sigma-70_dom"/>
</dbReference>
<evidence type="ECO:0000256" key="1">
    <source>
        <dbReference type="ARBA" id="ARBA00010641"/>
    </source>
</evidence>
<evidence type="ECO:0000256" key="2">
    <source>
        <dbReference type="ARBA" id="ARBA00023015"/>
    </source>
</evidence>
<dbReference type="SUPFAM" id="SSF88659">
    <property type="entry name" value="Sigma3 and sigma4 domains of RNA polymerase sigma factors"/>
    <property type="match status" value="1"/>
</dbReference>
<dbReference type="InterPro" id="IPR007627">
    <property type="entry name" value="RNA_pol_sigma70_r2"/>
</dbReference>
<dbReference type="NCBIfam" id="TIGR02937">
    <property type="entry name" value="sigma70-ECF"/>
    <property type="match status" value="1"/>
</dbReference>
<dbReference type="GO" id="GO:0006352">
    <property type="term" value="P:DNA-templated transcription initiation"/>
    <property type="evidence" value="ECO:0007669"/>
    <property type="project" value="InterPro"/>
</dbReference>
<feature type="domain" description="RNA polymerase sigma factor 70 region 4 type 2" evidence="8">
    <location>
        <begin position="122"/>
        <end position="174"/>
    </location>
</feature>
<dbReference type="InterPro" id="IPR013325">
    <property type="entry name" value="RNA_pol_sigma_r2"/>
</dbReference>
<dbReference type="GO" id="GO:0003677">
    <property type="term" value="F:DNA binding"/>
    <property type="evidence" value="ECO:0007669"/>
    <property type="project" value="UniProtKB-KW"/>
</dbReference>
<keyword evidence="5 6" id="KW-0804">Transcription</keyword>